<evidence type="ECO:0000313" key="1">
    <source>
        <dbReference type="EMBL" id="CAI9935741.1"/>
    </source>
</evidence>
<evidence type="ECO:0000313" key="3">
    <source>
        <dbReference type="Proteomes" id="UP001642409"/>
    </source>
</evidence>
<reference evidence="2 3" key="2">
    <citation type="submission" date="2024-07" db="EMBL/GenBank/DDBJ databases">
        <authorList>
            <person name="Akdeniz Z."/>
        </authorList>
    </citation>
    <scope>NUCLEOTIDE SEQUENCE [LARGE SCALE GENOMIC DNA]</scope>
</reference>
<reference evidence="1" key="1">
    <citation type="submission" date="2023-06" db="EMBL/GenBank/DDBJ databases">
        <authorList>
            <person name="Kurt Z."/>
        </authorList>
    </citation>
    <scope>NUCLEOTIDE SEQUENCE</scope>
</reference>
<name>A0AA86U0Q1_9EUKA</name>
<proteinExistence type="predicted"/>
<evidence type="ECO:0000313" key="2">
    <source>
        <dbReference type="EMBL" id="CAL6052213.1"/>
    </source>
</evidence>
<dbReference type="EMBL" id="CAXDID020000191">
    <property type="protein sequence ID" value="CAL6052213.1"/>
    <property type="molecule type" value="Genomic_DNA"/>
</dbReference>
<dbReference type="Proteomes" id="UP001642409">
    <property type="component" value="Unassembled WGS sequence"/>
</dbReference>
<comment type="caution">
    <text evidence="1">The sequence shown here is derived from an EMBL/GenBank/DDBJ whole genome shotgun (WGS) entry which is preliminary data.</text>
</comment>
<dbReference type="AlphaFoldDB" id="A0AA86U0Q1"/>
<sequence>MHRALVIKLAQCSLLRMESVTSGRNIVTYNLTMHMVTTVHQIQIIDCLLRTNYWLFSLFYVGSASIGDYSTVKIFLTRQFIYKQPQNGYQVLKSVRNLRWLFSVIIEDRMVLILVLRQRYCVTKFGFVEALVIYEMVQCAQNGQCIWIRLLKENQLQIFSITTSALPVTCFYHLHYISYLYYLHKVNYLHKVKFTYNPFCSSVIDTFTIKNRRCLQVKRGGCLNSRLCSKDQIRAHFRLECFWARCWKPGGILFVFKFVF</sequence>
<protein>
    <submittedName>
        <fullName evidence="2">Hypothetical_protein</fullName>
    </submittedName>
</protein>
<gene>
    <name evidence="1" type="ORF">HINF_LOCUS23386</name>
    <name evidence="2" type="ORF">HINF_LOCUS44740</name>
</gene>
<accession>A0AA86U0Q1</accession>
<organism evidence="1">
    <name type="scientific">Hexamita inflata</name>
    <dbReference type="NCBI Taxonomy" id="28002"/>
    <lineage>
        <taxon>Eukaryota</taxon>
        <taxon>Metamonada</taxon>
        <taxon>Diplomonadida</taxon>
        <taxon>Hexamitidae</taxon>
        <taxon>Hexamitinae</taxon>
        <taxon>Hexamita</taxon>
    </lineage>
</organism>
<dbReference type="EMBL" id="CATOUU010000623">
    <property type="protein sequence ID" value="CAI9935741.1"/>
    <property type="molecule type" value="Genomic_DNA"/>
</dbReference>
<keyword evidence="3" id="KW-1185">Reference proteome</keyword>